<dbReference type="Proteomes" id="UP000182692">
    <property type="component" value="Unassembled WGS sequence"/>
</dbReference>
<feature type="signal peptide" evidence="1">
    <location>
        <begin position="1"/>
        <end position="29"/>
    </location>
</feature>
<dbReference type="InterPro" id="IPR025218">
    <property type="entry name" value="DUF4426"/>
</dbReference>
<dbReference type="AlphaFoldDB" id="A0A1I5X8Q4"/>
<sequence length="152" mass="17087">MTRFLFLTRRIQYAFFSVLLLLLSPSVTAEQFKNIGSLEVHYSALNATFIPANVAKTYGIQRGSHNALINIAILDKAQAGKPALTATLEGTARNLLGTRKQLTFREVKEGKAIYYLAEVRFANEENLIFDIEVHAQGNRAGKLTFQQQFYTE</sequence>
<gene>
    <name evidence="3" type="ORF">SAMN03084138_04601</name>
</gene>
<name>A0A1I5X8Q4_9GAMM</name>
<dbReference type="EMBL" id="FOWR01000059">
    <property type="protein sequence ID" value="SFQ28362.1"/>
    <property type="molecule type" value="Genomic_DNA"/>
</dbReference>
<dbReference type="RefSeq" id="WP_017012204.1">
    <property type="nucleotide sequence ID" value="NZ_FOWR01000059.1"/>
</dbReference>
<feature type="chain" id="PRO_5010246068" description="DUF4426 domain-containing protein" evidence="1">
    <location>
        <begin position="30"/>
        <end position="152"/>
    </location>
</feature>
<feature type="domain" description="DUF4426" evidence="2">
    <location>
        <begin position="33"/>
        <end position="152"/>
    </location>
</feature>
<proteinExistence type="predicted"/>
<dbReference type="STRING" id="1121869.SAMN03084138_04601"/>
<organism evidence="3 4">
    <name type="scientific">Enterovibrio norvegicus DSM 15893</name>
    <dbReference type="NCBI Taxonomy" id="1121869"/>
    <lineage>
        <taxon>Bacteria</taxon>
        <taxon>Pseudomonadati</taxon>
        <taxon>Pseudomonadota</taxon>
        <taxon>Gammaproteobacteria</taxon>
        <taxon>Vibrionales</taxon>
        <taxon>Vibrionaceae</taxon>
        <taxon>Enterovibrio</taxon>
    </lineage>
</organism>
<dbReference type="Pfam" id="PF14467">
    <property type="entry name" value="DUF4426"/>
    <property type="match status" value="1"/>
</dbReference>
<evidence type="ECO:0000313" key="3">
    <source>
        <dbReference type="EMBL" id="SFQ28362.1"/>
    </source>
</evidence>
<evidence type="ECO:0000313" key="4">
    <source>
        <dbReference type="Proteomes" id="UP000182692"/>
    </source>
</evidence>
<dbReference type="Gene3D" id="2.60.40.3340">
    <property type="entry name" value="Domain of unknown function DUF4426"/>
    <property type="match status" value="1"/>
</dbReference>
<dbReference type="OrthoDB" id="8563353at2"/>
<evidence type="ECO:0000259" key="2">
    <source>
        <dbReference type="Pfam" id="PF14467"/>
    </source>
</evidence>
<reference evidence="3 4" key="1">
    <citation type="submission" date="2016-10" db="EMBL/GenBank/DDBJ databases">
        <authorList>
            <person name="de Groot N.N."/>
        </authorList>
    </citation>
    <scope>NUCLEOTIDE SEQUENCE [LARGE SCALE GENOMIC DNA]</scope>
    <source>
        <strain evidence="3 4">DSM 15893</strain>
    </source>
</reference>
<keyword evidence="1" id="KW-0732">Signal</keyword>
<dbReference type="GeneID" id="35869736"/>
<accession>A0A1I5X8Q4</accession>
<evidence type="ECO:0000256" key="1">
    <source>
        <dbReference type="SAM" id="SignalP"/>
    </source>
</evidence>
<protein>
    <recommendedName>
        <fullName evidence="2">DUF4426 domain-containing protein</fullName>
    </recommendedName>
</protein>